<dbReference type="InterPro" id="IPR035992">
    <property type="entry name" value="Ricin_B-like_lectins"/>
</dbReference>
<feature type="region of interest" description="Disordered" evidence="1">
    <location>
        <begin position="414"/>
        <end position="484"/>
    </location>
</feature>
<sequence length="634" mass="65605">MLASVLSTILLSASLSTAAPLLSRQTRLDPEAVAEAQQRDNTATRAFSAVPIKTSDGQCLTVDPLGGDFRQNLVPVAAAACDGSANQQFDVITSGKHNDQPGQALIVSTPLSNCLNFDGRRQPGNQVLMFSCGGRADGGGQVTDSQLFAFADPTATTIALSPLNSRRDGTVCLKIVNGKLDQAPCDPSQPAADQLFTLGDAAPTQPTPPPADDSSNDAPPEDDPTEDQPSDEPPAAPPVGTTVLSPGTTNINEEAAAEAQRRDDTATRAFSNVPIKTSDGLCLFVDPRSGDFRQNLTPIQAVTCDANNEFQRFDVITSGKHNDQPGFALVVSSAINSCLNVDGRRREGNTVLMFSCGGRADGDGGVTNSQLFSFDGQSTLALAPQNGKGFVCLKVVNGLLDQSDCDASQPAADQLFTIGDGGNAAPPAPPAATPEPTPEQPAAPSPSPVTETPSAPTQPSKGTTKLDPEAVAEAQQRDNGATRAFSAVPIKTSSGNCLTVDPLAGDFRQNLIPVNIAPCDGSANQQWDVITAGAHNDRPGNALFVSSLTQGCMNVDERRRPGNQVLLFSCGGRADGGGQVTDSQLFAFDGSETTLPLVPANGRGSKCLFDNGSGLDLQDCDSASASGAQLFSIA</sequence>
<dbReference type="OrthoDB" id="5383818at2759"/>
<organism evidence="3 4">
    <name type="scientific">Auricularia subglabra (strain TFB-10046 / SS5)</name>
    <name type="common">White-rot fungus</name>
    <name type="synonym">Auricularia delicata (strain TFB10046)</name>
    <dbReference type="NCBI Taxonomy" id="717982"/>
    <lineage>
        <taxon>Eukaryota</taxon>
        <taxon>Fungi</taxon>
        <taxon>Dikarya</taxon>
        <taxon>Basidiomycota</taxon>
        <taxon>Agaricomycotina</taxon>
        <taxon>Agaricomycetes</taxon>
        <taxon>Auriculariales</taxon>
        <taxon>Auriculariaceae</taxon>
        <taxon>Auricularia</taxon>
    </lineage>
</organism>
<evidence type="ECO:0000256" key="2">
    <source>
        <dbReference type="SAM" id="SignalP"/>
    </source>
</evidence>
<dbReference type="InParanoid" id="J0DCV6"/>
<dbReference type="Proteomes" id="UP000006514">
    <property type="component" value="Unassembled WGS sequence"/>
</dbReference>
<feature type="region of interest" description="Disordered" evidence="1">
    <location>
        <begin position="199"/>
        <end position="247"/>
    </location>
</feature>
<dbReference type="PROSITE" id="PS50231">
    <property type="entry name" value="RICIN_B_LECTIN"/>
    <property type="match status" value="3"/>
</dbReference>
<dbReference type="SUPFAM" id="SSF50370">
    <property type="entry name" value="Ricin B-like lectins"/>
    <property type="match status" value="3"/>
</dbReference>
<feature type="compositionally biased region" description="Acidic residues" evidence="1">
    <location>
        <begin position="219"/>
        <end position="230"/>
    </location>
</feature>
<dbReference type="AlphaFoldDB" id="J0DCV6"/>
<evidence type="ECO:0000313" key="4">
    <source>
        <dbReference type="Proteomes" id="UP000006514"/>
    </source>
</evidence>
<reference evidence="4" key="1">
    <citation type="journal article" date="2012" name="Science">
        <title>The Paleozoic origin of enzymatic lignin decomposition reconstructed from 31 fungal genomes.</title>
        <authorList>
            <person name="Floudas D."/>
            <person name="Binder M."/>
            <person name="Riley R."/>
            <person name="Barry K."/>
            <person name="Blanchette R.A."/>
            <person name="Henrissat B."/>
            <person name="Martinez A.T."/>
            <person name="Otillar R."/>
            <person name="Spatafora J.W."/>
            <person name="Yadav J.S."/>
            <person name="Aerts A."/>
            <person name="Benoit I."/>
            <person name="Boyd A."/>
            <person name="Carlson A."/>
            <person name="Copeland A."/>
            <person name="Coutinho P.M."/>
            <person name="de Vries R.P."/>
            <person name="Ferreira P."/>
            <person name="Findley K."/>
            <person name="Foster B."/>
            <person name="Gaskell J."/>
            <person name="Glotzer D."/>
            <person name="Gorecki P."/>
            <person name="Heitman J."/>
            <person name="Hesse C."/>
            <person name="Hori C."/>
            <person name="Igarashi K."/>
            <person name="Jurgens J.A."/>
            <person name="Kallen N."/>
            <person name="Kersten P."/>
            <person name="Kohler A."/>
            <person name="Kuees U."/>
            <person name="Kumar T.K.A."/>
            <person name="Kuo A."/>
            <person name="LaButti K."/>
            <person name="Larrondo L.F."/>
            <person name="Lindquist E."/>
            <person name="Ling A."/>
            <person name="Lombard V."/>
            <person name="Lucas S."/>
            <person name="Lundell T."/>
            <person name="Martin R."/>
            <person name="McLaughlin D.J."/>
            <person name="Morgenstern I."/>
            <person name="Morin E."/>
            <person name="Murat C."/>
            <person name="Nagy L.G."/>
            <person name="Nolan M."/>
            <person name="Ohm R.A."/>
            <person name="Patyshakuliyeva A."/>
            <person name="Rokas A."/>
            <person name="Ruiz-Duenas F.J."/>
            <person name="Sabat G."/>
            <person name="Salamov A."/>
            <person name="Samejima M."/>
            <person name="Schmutz J."/>
            <person name="Slot J.C."/>
            <person name="St John F."/>
            <person name="Stenlid J."/>
            <person name="Sun H."/>
            <person name="Sun S."/>
            <person name="Syed K."/>
            <person name="Tsang A."/>
            <person name="Wiebenga A."/>
            <person name="Young D."/>
            <person name="Pisabarro A."/>
            <person name="Eastwood D.C."/>
            <person name="Martin F."/>
            <person name="Cullen D."/>
            <person name="Grigoriev I.V."/>
            <person name="Hibbett D.S."/>
        </authorList>
    </citation>
    <scope>NUCLEOTIDE SEQUENCE [LARGE SCALE GENOMIC DNA]</scope>
    <source>
        <strain evidence="4">TFB10046</strain>
    </source>
</reference>
<evidence type="ECO:0000313" key="3">
    <source>
        <dbReference type="EMBL" id="EJD40866.1"/>
    </source>
</evidence>
<dbReference type="KEGG" id="adl:AURDEDRAFT_186829"/>
<evidence type="ECO:0008006" key="5">
    <source>
        <dbReference type="Google" id="ProtNLM"/>
    </source>
</evidence>
<protein>
    <recommendedName>
        <fullName evidence="5">Ricin B lectin domain-containing protein</fullName>
    </recommendedName>
</protein>
<dbReference type="EMBL" id="JH687798">
    <property type="protein sequence ID" value="EJD40866.1"/>
    <property type="molecule type" value="Genomic_DNA"/>
</dbReference>
<dbReference type="eggNOG" id="ENOG502SRXH">
    <property type="taxonomic scope" value="Eukaryota"/>
</dbReference>
<dbReference type="CDD" id="cd00161">
    <property type="entry name" value="beta-trefoil_Ricin-like"/>
    <property type="match status" value="1"/>
</dbReference>
<feature type="compositionally biased region" description="Pro residues" evidence="1">
    <location>
        <begin position="426"/>
        <end position="447"/>
    </location>
</feature>
<feature type="compositionally biased region" description="Polar residues" evidence="1">
    <location>
        <begin position="449"/>
        <end position="463"/>
    </location>
</feature>
<accession>J0DCV6</accession>
<feature type="chain" id="PRO_5003732643" description="Ricin B lectin domain-containing protein" evidence="2">
    <location>
        <begin position="19"/>
        <end position="634"/>
    </location>
</feature>
<dbReference type="Gene3D" id="2.80.10.50">
    <property type="match status" value="3"/>
</dbReference>
<name>J0DCV6_AURST</name>
<feature type="signal peptide" evidence="2">
    <location>
        <begin position="1"/>
        <end position="18"/>
    </location>
</feature>
<proteinExistence type="predicted"/>
<keyword evidence="2" id="KW-0732">Signal</keyword>
<evidence type="ECO:0000256" key="1">
    <source>
        <dbReference type="SAM" id="MobiDB-lite"/>
    </source>
</evidence>
<keyword evidence="4" id="KW-1185">Reference proteome</keyword>
<gene>
    <name evidence="3" type="ORF">AURDEDRAFT_186829</name>
</gene>